<organism evidence="4 5">
    <name type="scientific">Cajanus cajan</name>
    <name type="common">Pigeon pea</name>
    <name type="synonym">Cajanus indicus</name>
    <dbReference type="NCBI Taxonomy" id="3821"/>
    <lineage>
        <taxon>Eukaryota</taxon>
        <taxon>Viridiplantae</taxon>
        <taxon>Streptophyta</taxon>
        <taxon>Embryophyta</taxon>
        <taxon>Tracheophyta</taxon>
        <taxon>Spermatophyta</taxon>
        <taxon>Magnoliopsida</taxon>
        <taxon>eudicotyledons</taxon>
        <taxon>Gunneridae</taxon>
        <taxon>Pentapetalae</taxon>
        <taxon>rosids</taxon>
        <taxon>fabids</taxon>
        <taxon>Fabales</taxon>
        <taxon>Fabaceae</taxon>
        <taxon>Papilionoideae</taxon>
        <taxon>50 kb inversion clade</taxon>
        <taxon>NPAAA clade</taxon>
        <taxon>indigoferoid/millettioid clade</taxon>
        <taxon>Phaseoleae</taxon>
        <taxon>Cajanus</taxon>
    </lineage>
</organism>
<keyword evidence="4" id="KW-0378">Hydrolase</keyword>
<dbReference type="InterPro" id="IPR029058">
    <property type="entry name" value="AB_hydrolase_fold"/>
</dbReference>
<dbReference type="Proteomes" id="UP000075243">
    <property type="component" value="Chromosome 1"/>
</dbReference>
<evidence type="ECO:0000313" key="4">
    <source>
        <dbReference type="EMBL" id="KYP76339.1"/>
    </source>
</evidence>
<evidence type="ECO:0000259" key="3">
    <source>
        <dbReference type="Pfam" id="PF07859"/>
    </source>
</evidence>
<name>A0A151UAP4_CAJCA</name>
<accession>A0A151UAP4</accession>
<reference evidence="4 5" key="1">
    <citation type="journal article" date="2012" name="Nat. Biotechnol.">
        <title>Draft genome sequence of pigeonpea (Cajanus cajan), an orphan legume crop of resource-poor farmers.</title>
        <authorList>
            <person name="Varshney R.K."/>
            <person name="Chen W."/>
            <person name="Li Y."/>
            <person name="Bharti A.K."/>
            <person name="Saxena R.K."/>
            <person name="Schlueter J.A."/>
            <person name="Donoghue M.T."/>
            <person name="Azam S."/>
            <person name="Fan G."/>
            <person name="Whaley A.M."/>
            <person name="Farmer A.D."/>
            <person name="Sheridan J."/>
            <person name="Iwata A."/>
            <person name="Tuteja R."/>
            <person name="Penmetsa R.V."/>
            <person name="Wu W."/>
            <person name="Upadhyaya H.D."/>
            <person name="Yang S.P."/>
            <person name="Shah T."/>
            <person name="Saxena K.B."/>
            <person name="Michael T."/>
            <person name="McCombie W.R."/>
            <person name="Yang B."/>
            <person name="Zhang G."/>
            <person name="Yang H."/>
            <person name="Wang J."/>
            <person name="Spillane C."/>
            <person name="Cook D.R."/>
            <person name="May G.D."/>
            <person name="Xu X."/>
            <person name="Jackson S.A."/>
        </authorList>
    </citation>
    <scope>NUCLEOTIDE SEQUENCE [LARGE SCALE GENOMIC DNA]</scope>
    <source>
        <strain evidence="5">cv. Asha</strain>
    </source>
</reference>
<evidence type="ECO:0000256" key="2">
    <source>
        <dbReference type="PROSITE-ProRule" id="PRU10038"/>
    </source>
</evidence>
<gene>
    <name evidence="4" type="ORF">KK1_020576</name>
</gene>
<sequence>TPLSINSQTHHRLSSLIIITMDPNPNASEVLHEFPRLFRIYKDGRVERFLGTETTPAGTDPPTSVQSKDLTINANTGAAVRLYIPPNAAGKKLPLLIYIHGGAFCVCTPFNPAYHHHLNAVSASANVVVVSVHYRLAPEDPLPAAYDDSWEAVKWAASHASGAGPEPWLNDHADPSTVFFAGDSAGGNIAHNMVMQGTEEGFGGLKVEGMVLLHPYFGADKKDELVAFLYPAYDGPSNPKIHSPMDPKLSTLACPRVLIFVSEKDFLRERGCNYYEALKNSNWSGKVDIVEFSGEDHVFHLFDPTKENSLSLMSQFVAFLKQGRA</sequence>
<dbReference type="Gene3D" id="3.40.50.1820">
    <property type="entry name" value="alpha/beta hydrolase"/>
    <property type="match status" value="1"/>
</dbReference>
<dbReference type="PANTHER" id="PTHR23024">
    <property type="entry name" value="ARYLACETAMIDE DEACETYLASE"/>
    <property type="match status" value="1"/>
</dbReference>
<dbReference type="InterPro" id="IPR013094">
    <property type="entry name" value="AB_hydrolase_3"/>
</dbReference>
<feature type="domain" description="Alpha/beta hydrolase fold-3" evidence="3">
    <location>
        <begin position="96"/>
        <end position="300"/>
    </location>
</feature>
<dbReference type="SUPFAM" id="SSF53474">
    <property type="entry name" value="alpha/beta-Hydrolases"/>
    <property type="match status" value="1"/>
</dbReference>
<dbReference type="EMBL" id="CM003603">
    <property type="protein sequence ID" value="KYP76339.1"/>
    <property type="molecule type" value="Genomic_DNA"/>
</dbReference>
<feature type="active site" evidence="2">
    <location>
        <position position="184"/>
    </location>
</feature>
<dbReference type="PANTHER" id="PTHR23024:SF429">
    <property type="entry name" value="ALPHA_BETA HYDROLASE FOLD PROTEIN"/>
    <property type="match status" value="1"/>
</dbReference>
<dbReference type="InterPro" id="IPR033140">
    <property type="entry name" value="Lipase_GDXG_put_SER_AS"/>
</dbReference>
<dbReference type="InterPro" id="IPR050466">
    <property type="entry name" value="Carboxylest/Gibb_receptor"/>
</dbReference>
<dbReference type="AlphaFoldDB" id="A0A151UAP4"/>
<keyword evidence="5" id="KW-1185">Reference proteome</keyword>
<dbReference type="Gramene" id="C.cajan_19985.t">
    <property type="protein sequence ID" value="C.cajan_19985.t.cds1"/>
    <property type="gene ID" value="C.cajan_19985"/>
</dbReference>
<dbReference type="GO" id="GO:0016787">
    <property type="term" value="F:hydrolase activity"/>
    <property type="evidence" value="ECO:0007669"/>
    <property type="project" value="UniProtKB-KW"/>
</dbReference>
<keyword evidence="4" id="KW-0675">Receptor</keyword>
<dbReference type="OMA" id="DTWEAIQ"/>
<evidence type="ECO:0000256" key="1">
    <source>
        <dbReference type="ARBA" id="ARBA00010515"/>
    </source>
</evidence>
<comment type="similarity">
    <text evidence="1">Belongs to the 'GDXG' lipolytic enzyme family.</text>
</comment>
<dbReference type="EC" id="3.1.1.-" evidence="4"/>
<evidence type="ECO:0000313" key="5">
    <source>
        <dbReference type="Proteomes" id="UP000075243"/>
    </source>
</evidence>
<dbReference type="PROSITE" id="PS01174">
    <property type="entry name" value="LIPASE_GDXG_SER"/>
    <property type="match status" value="1"/>
</dbReference>
<dbReference type="STRING" id="3821.A0A151UAP4"/>
<dbReference type="Pfam" id="PF07859">
    <property type="entry name" value="Abhydrolase_3"/>
    <property type="match status" value="1"/>
</dbReference>
<protein>
    <submittedName>
        <fullName evidence="4">Gibberellin receptor GID1L3</fullName>
        <ecNumber evidence="4">3.1.1.-</ecNumber>
    </submittedName>
</protein>
<proteinExistence type="inferred from homology"/>
<feature type="non-terminal residue" evidence="4">
    <location>
        <position position="1"/>
    </location>
</feature>